<proteinExistence type="predicted"/>
<evidence type="ECO:0008006" key="3">
    <source>
        <dbReference type="Google" id="ProtNLM"/>
    </source>
</evidence>
<organism evidence="1 2">
    <name type="scientific">Roseisalinus antarcticus</name>
    <dbReference type="NCBI Taxonomy" id="254357"/>
    <lineage>
        <taxon>Bacteria</taxon>
        <taxon>Pseudomonadati</taxon>
        <taxon>Pseudomonadota</taxon>
        <taxon>Alphaproteobacteria</taxon>
        <taxon>Rhodobacterales</taxon>
        <taxon>Roseobacteraceae</taxon>
        <taxon>Roseisalinus</taxon>
    </lineage>
</organism>
<gene>
    <name evidence="1" type="ORF">ROA7023_03607</name>
</gene>
<dbReference type="AlphaFoldDB" id="A0A1Y5TU34"/>
<evidence type="ECO:0000313" key="1">
    <source>
        <dbReference type="EMBL" id="SLN72458.1"/>
    </source>
</evidence>
<evidence type="ECO:0000313" key="2">
    <source>
        <dbReference type="Proteomes" id="UP000193900"/>
    </source>
</evidence>
<name>A0A1Y5TU34_9RHOB</name>
<protein>
    <recommendedName>
        <fullName evidence="3">Phosphomannomutase</fullName>
    </recommendedName>
</protein>
<dbReference type="EMBL" id="FWFZ01000026">
    <property type="protein sequence ID" value="SLN72458.1"/>
    <property type="molecule type" value="Genomic_DNA"/>
</dbReference>
<dbReference type="Proteomes" id="UP000193900">
    <property type="component" value="Unassembled WGS sequence"/>
</dbReference>
<reference evidence="1 2" key="1">
    <citation type="submission" date="2017-03" db="EMBL/GenBank/DDBJ databases">
        <authorList>
            <person name="Afonso C.L."/>
            <person name="Miller P.J."/>
            <person name="Scott M.A."/>
            <person name="Spackman E."/>
            <person name="Goraichik I."/>
            <person name="Dimitrov K.M."/>
            <person name="Suarez D.L."/>
            <person name="Swayne D.E."/>
        </authorList>
    </citation>
    <scope>NUCLEOTIDE SEQUENCE [LARGE SCALE GENOMIC DNA]</scope>
    <source>
        <strain evidence="1 2">CECT 7023</strain>
    </source>
</reference>
<accession>A0A1Y5TU34</accession>
<sequence length="83" mass="9130">MLVAMFTIEHDFDATTVTLVDDGSAPLREDVIVHAFEDCVTLTQFDSRTDRDVTITLSLEQVRDMGAALDLPEGAYRLQAAKG</sequence>
<keyword evidence="2" id="KW-1185">Reference proteome</keyword>